<protein>
    <submittedName>
        <fullName evidence="2">Uncharacterized protein</fullName>
    </submittedName>
</protein>
<feature type="region of interest" description="Disordered" evidence="1">
    <location>
        <begin position="127"/>
        <end position="155"/>
    </location>
</feature>
<dbReference type="Proteomes" id="UP000494106">
    <property type="component" value="Unassembled WGS sequence"/>
</dbReference>
<evidence type="ECO:0000313" key="2">
    <source>
        <dbReference type="EMBL" id="CAB3237627.1"/>
    </source>
</evidence>
<gene>
    <name evidence="2" type="ORF">APLA_LOCUS7003</name>
</gene>
<comment type="caution">
    <text evidence="2">The sequence shown here is derived from an EMBL/GenBank/DDBJ whole genome shotgun (WGS) entry which is preliminary data.</text>
</comment>
<evidence type="ECO:0000256" key="1">
    <source>
        <dbReference type="SAM" id="MobiDB-lite"/>
    </source>
</evidence>
<feature type="compositionally biased region" description="Low complexity" evidence="1">
    <location>
        <begin position="138"/>
        <end position="153"/>
    </location>
</feature>
<dbReference type="OrthoDB" id="8053018at2759"/>
<dbReference type="AlphaFoldDB" id="A0A8S0ZX11"/>
<keyword evidence="3" id="KW-1185">Reference proteome</keyword>
<reference evidence="2 3" key="1">
    <citation type="submission" date="2020-04" db="EMBL/GenBank/DDBJ databases">
        <authorList>
            <person name="Wallbank WR R."/>
            <person name="Pardo Diaz C."/>
            <person name="Kozak K."/>
            <person name="Martin S."/>
            <person name="Jiggins C."/>
            <person name="Moest M."/>
            <person name="Warren A I."/>
            <person name="Byers J.R.P. K."/>
            <person name="Montejo-Kovacevich G."/>
            <person name="Yen C E."/>
        </authorList>
    </citation>
    <scope>NUCLEOTIDE SEQUENCE [LARGE SCALE GENOMIC DNA]</scope>
</reference>
<evidence type="ECO:0000313" key="3">
    <source>
        <dbReference type="Proteomes" id="UP000494106"/>
    </source>
</evidence>
<dbReference type="EMBL" id="CADEBC010000492">
    <property type="protein sequence ID" value="CAB3237627.1"/>
    <property type="molecule type" value="Genomic_DNA"/>
</dbReference>
<accession>A0A8S0ZX11</accession>
<proteinExistence type="predicted"/>
<sequence>MKTSSPQFELMVTFMEQYGVILRTTLKKAARLHKSANAGGNDNGDPAMFTKLTNLEKRVLKIRGVQAAIGLAVEEAGLPQVNNTHLNSVEHIDSTPQLHQYIEVPVVPASPPPTRAISPPPHTFVEEEVQTSQHLHQPEQSASGQSPPESSSATTPHLSYVELHVEASDTNIAEANDNLWHDIDKEILATVPLNSAAEAIIEVDGYIKED</sequence>
<name>A0A8S0ZX11_ARCPL</name>
<organism evidence="2 3">
    <name type="scientific">Arctia plantaginis</name>
    <name type="common">Wood tiger moth</name>
    <name type="synonym">Phalaena plantaginis</name>
    <dbReference type="NCBI Taxonomy" id="874455"/>
    <lineage>
        <taxon>Eukaryota</taxon>
        <taxon>Metazoa</taxon>
        <taxon>Ecdysozoa</taxon>
        <taxon>Arthropoda</taxon>
        <taxon>Hexapoda</taxon>
        <taxon>Insecta</taxon>
        <taxon>Pterygota</taxon>
        <taxon>Neoptera</taxon>
        <taxon>Endopterygota</taxon>
        <taxon>Lepidoptera</taxon>
        <taxon>Glossata</taxon>
        <taxon>Ditrysia</taxon>
        <taxon>Noctuoidea</taxon>
        <taxon>Erebidae</taxon>
        <taxon>Arctiinae</taxon>
        <taxon>Arctia</taxon>
    </lineage>
</organism>